<protein>
    <submittedName>
        <fullName evidence="1">Uncharacterized protein</fullName>
    </submittedName>
</protein>
<sequence>MEVLKTSTVGLKEDTAQFQFRYGLPHKEILGFPRIYKFDEKRFHKGY</sequence>
<evidence type="ECO:0000313" key="2">
    <source>
        <dbReference type="Proteomes" id="UP000240270"/>
    </source>
</evidence>
<reference evidence="2" key="1">
    <citation type="journal article" date="2018" name="Front. Microbiol.">
        <title>Identification and Characterization of T5-Like Bacteriophages Representing Two Novel Subgroups from Food Products.</title>
        <authorList>
            <person name="Svab D."/>
            <person name="Falgenhauer L."/>
            <person name="Rohde M."/>
            <person name="Szabo J."/>
            <person name="Chakraborty T."/>
            <person name="Toth I."/>
        </authorList>
    </citation>
    <scope>NUCLEOTIDE SEQUENCE [LARGE SCALE GENOMIC DNA]</scope>
</reference>
<keyword evidence="2" id="KW-1185">Reference proteome</keyword>
<proteinExistence type="predicted"/>
<organism evidence="1 2">
    <name type="scientific">Escherichia phage saus132</name>
    <dbReference type="NCBI Taxonomy" id="2024325"/>
    <lineage>
        <taxon>Viruses</taxon>
        <taxon>Duplodnaviria</taxon>
        <taxon>Heunggongvirae</taxon>
        <taxon>Uroviricota</taxon>
        <taxon>Caudoviricetes</taxon>
        <taxon>Demerecviridae</taxon>
        <taxon>Markadamsvirinae</taxon>
        <taxon>Epseptimavirus</taxon>
        <taxon>Epseptimavirus saus132</taxon>
    </lineage>
</organism>
<name>A0A2K8HAI7_9CAUD</name>
<gene>
    <name evidence="1" type="ORF">P132_0141</name>
</gene>
<evidence type="ECO:0000313" key="1">
    <source>
        <dbReference type="EMBL" id="ASU02659.1"/>
    </source>
</evidence>
<dbReference type="EMBL" id="MF431737">
    <property type="protein sequence ID" value="ASU02659.1"/>
    <property type="molecule type" value="Genomic_DNA"/>
</dbReference>
<dbReference type="Proteomes" id="UP000240270">
    <property type="component" value="Segment"/>
</dbReference>
<accession>A0A2K8HAI7</accession>